<comment type="caution">
    <text evidence="5">The sequence shown here is derived from an EMBL/GenBank/DDBJ whole genome shotgun (WGS) entry which is preliminary data.</text>
</comment>
<evidence type="ECO:0000256" key="1">
    <source>
        <dbReference type="ARBA" id="ARBA00022630"/>
    </source>
</evidence>
<dbReference type="GO" id="GO:0016491">
    <property type="term" value="F:oxidoreductase activity"/>
    <property type="evidence" value="ECO:0007669"/>
    <property type="project" value="UniProtKB-KW"/>
</dbReference>
<evidence type="ECO:0000313" key="5">
    <source>
        <dbReference type="EMBL" id="OIR09289.1"/>
    </source>
</evidence>
<organism evidence="5">
    <name type="scientific">mine drainage metagenome</name>
    <dbReference type="NCBI Taxonomy" id="410659"/>
    <lineage>
        <taxon>unclassified sequences</taxon>
        <taxon>metagenomes</taxon>
        <taxon>ecological metagenomes</taxon>
    </lineage>
</organism>
<dbReference type="SUPFAM" id="SSF55469">
    <property type="entry name" value="FMN-dependent nitroreductase-like"/>
    <property type="match status" value="1"/>
</dbReference>
<dbReference type="EC" id="6.3.2.34" evidence="5"/>
<dbReference type="Gene3D" id="3.40.109.10">
    <property type="entry name" value="NADH Oxidase"/>
    <property type="match status" value="1"/>
</dbReference>
<keyword evidence="1" id="KW-0285">Flavoprotein</keyword>
<dbReference type="GO" id="GO:0052618">
    <property type="term" value="F:coenzyme F420-0:L-glutamate ligase activity"/>
    <property type="evidence" value="ECO:0007669"/>
    <property type="project" value="UniProtKB-EC"/>
</dbReference>
<dbReference type="EMBL" id="MLJW01000027">
    <property type="protein sequence ID" value="OIR09289.1"/>
    <property type="molecule type" value="Genomic_DNA"/>
</dbReference>
<dbReference type="InterPro" id="IPR050627">
    <property type="entry name" value="Nitroreductase/BluB"/>
</dbReference>
<name>A0A1J5SLE8_9ZZZZ</name>
<sequence length="223" mass="24901">MLSALESMHARRSIREFEPELVPADTIRQVVEAAGHAPSSKNTQPWRLYLVQGTALEALVADYLAAFDAGRAPKPAYRYSPDPLPDTWMARARAVGYGIFQHKGIAREDKEKRRQHDRENFRFFGAPHVFFIGTQESAYSYGTFLDCGFVFDNLMLGLVSLGLGSCPQFSAVAYPDLLRKHIPGSEDTLFIAGLAFGRPKADSHVNAFQPPRLPVEEWFKVVG</sequence>
<dbReference type="CDD" id="cd02136">
    <property type="entry name" value="PnbA_NfnB-like"/>
    <property type="match status" value="1"/>
</dbReference>
<dbReference type="AlphaFoldDB" id="A0A1J5SLE8"/>
<dbReference type="InterPro" id="IPR000415">
    <property type="entry name" value="Nitroreductase-like"/>
</dbReference>
<gene>
    <name evidence="5" type="primary">fbiB_2</name>
    <name evidence="5" type="ORF">GALL_85220</name>
</gene>
<dbReference type="InterPro" id="IPR029479">
    <property type="entry name" value="Nitroreductase"/>
</dbReference>
<evidence type="ECO:0000256" key="3">
    <source>
        <dbReference type="ARBA" id="ARBA00023002"/>
    </source>
</evidence>
<evidence type="ECO:0000259" key="4">
    <source>
        <dbReference type="Pfam" id="PF00881"/>
    </source>
</evidence>
<keyword evidence="2" id="KW-0288">FMN</keyword>
<proteinExistence type="predicted"/>
<reference evidence="5" key="1">
    <citation type="submission" date="2016-10" db="EMBL/GenBank/DDBJ databases">
        <title>Sequence of Gallionella enrichment culture.</title>
        <authorList>
            <person name="Poehlein A."/>
            <person name="Muehling M."/>
            <person name="Daniel R."/>
        </authorList>
    </citation>
    <scope>NUCLEOTIDE SEQUENCE</scope>
</reference>
<dbReference type="PANTHER" id="PTHR23026">
    <property type="entry name" value="NADPH NITROREDUCTASE"/>
    <property type="match status" value="1"/>
</dbReference>
<dbReference type="GO" id="GO:0052619">
    <property type="term" value="F:coenzyme F420-1:gamma-L-glutamate ligase activity"/>
    <property type="evidence" value="ECO:0007669"/>
    <property type="project" value="UniProtKB-EC"/>
</dbReference>
<protein>
    <submittedName>
        <fullName evidence="5">Coenzyme F420:L-glutamate ligase</fullName>
        <ecNumber evidence="5">6.3.2.31</ecNumber>
        <ecNumber evidence="5">6.3.2.34</ecNumber>
    </submittedName>
</protein>
<accession>A0A1J5SLE8</accession>
<keyword evidence="3" id="KW-0560">Oxidoreductase</keyword>
<dbReference type="EC" id="6.3.2.31" evidence="5"/>
<feature type="domain" description="Nitroreductase" evidence="4">
    <location>
        <begin position="10"/>
        <end position="182"/>
    </location>
</feature>
<dbReference type="PANTHER" id="PTHR23026:SF90">
    <property type="entry name" value="IODOTYROSINE DEIODINASE 1"/>
    <property type="match status" value="1"/>
</dbReference>
<keyword evidence="5" id="KW-0436">Ligase</keyword>
<evidence type="ECO:0000256" key="2">
    <source>
        <dbReference type="ARBA" id="ARBA00022643"/>
    </source>
</evidence>
<dbReference type="Pfam" id="PF00881">
    <property type="entry name" value="Nitroreductase"/>
    <property type="match status" value="1"/>
</dbReference>